<feature type="non-terminal residue" evidence="2">
    <location>
        <position position="76"/>
    </location>
</feature>
<dbReference type="AlphaFoldDB" id="A0AAN8XGX8"/>
<evidence type="ECO:0000256" key="1">
    <source>
        <dbReference type="SAM" id="MobiDB-lite"/>
    </source>
</evidence>
<evidence type="ECO:0000313" key="2">
    <source>
        <dbReference type="EMBL" id="KAK7078974.1"/>
    </source>
</evidence>
<organism evidence="2 3">
    <name type="scientific">Halocaridina rubra</name>
    <name type="common">Hawaiian red shrimp</name>
    <dbReference type="NCBI Taxonomy" id="373956"/>
    <lineage>
        <taxon>Eukaryota</taxon>
        <taxon>Metazoa</taxon>
        <taxon>Ecdysozoa</taxon>
        <taxon>Arthropoda</taxon>
        <taxon>Crustacea</taxon>
        <taxon>Multicrustacea</taxon>
        <taxon>Malacostraca</taxon>
        <taxon>Eumalacostraca</taxon>
        <taxon>Eucarida</taxon>
        <taxon>Decapoda</taxon>
        <taxon>Pleocyemata</taxon>
        <taxon>Caridea</taxon>
        <taxon>Atyoidea</taxon>
        <taxon>Atyidae</taxon>
        <taxon>Halocaridina</taxon>
    </lineage>
</organism>
<proteinExistence type="predicted"/>
<reference evidence="2 3" key="1">
    <citation type="submission" date="2023-11" db="EMBL/GenBank/DDBJ databases">
        <title>Halocaridina rubra genome assembly.</title>
        <authorList>
            <person name="Smith C."/>
        </authorList>
    </citation>
    <scope>NUCLEOTIDE SEQUENCE [LARGE SCALE GENOMIC DNA]</scope>
    <source>
        <strain evidence="2">EP-1</strain>
        <tissue evidence="2">Whole</tissue>
    </source>
</reference>
<gene>
    <name evidence="2" type="ORF">SK128_000463</name>
</gene>
<name>A0AAN8XGX8_HALRR</name>
<feature type="region of interest" description="Disordered" evidence="1">
    <location>
        <begin position="1"/>
        <end position="24"/>
    </location>
</feature>
<feature type="compositionally biased region" description="Basic and acidic residues" evidence="1">
    <location>
        <begin position="1"/>
        <end position="11"/>
    </location>
</feature>
<keyword evidence="3" id="KW-1185">Reference proteome</keyword>
<sequence>MVKEEQSDKQTSRGSDSGGTSNKSDFLASIRLPELELPKCHGELTEWPAFWDHFLALVDDTNLPVINSVICCQFLK</sequence>
<protein>
    <submittedName>
        <fullName evidence="2">Uncharacterized protein</fullName>
    </submittedName>
</protein>
<evidence type="ECO:0000313" key="3">
    <source>
        <dbReference type="Proteomes" id="UP001381693"/>
    </source>
</evidence>
<dbReference type="EMBL" id="JAXCGZ010007613">
    <property type="protein sequence ID" value="KAK7078974.1"/>
    <property type="molecule type" value="Genomic_DNA"/>
</dbReference>
<feature type="compositionally biased region" description="Polar residues" evidence="1">
    <location>
        <begin position="12"/>
        <end position="24"/>
    </location>
</feature>
<accession>A0AAN8XGX8</accession>
<dbReference type="Proteomes" id="UP001381693">
    <property type="component" value="Unassembled WGS sequence"/>
</dbReference>
<comment type="caution">
    <text evidence="2">The sequence shown here is derived from an EMBL/GenBank/DDBJ whole genome shotgun (WGS) entry which is preliminary data.</text>
</comment>